<dbReference type="GO" id="GO:0003735">
    <property type="term" value="F:structural constituent of ribosome"/>
    <property type="evidence" value="ECO:0007669"/>
    <property type="project" value="InterPro"/>
</dbReference>
<dbReference type="Proteomes" id="UP000305848">
    <property type="component" value="Unassembled WGS sequence"/>
</dbReference>
<dbReference type="PANTHER" id="PTHR33280">
    <property type="entry name" value="50S RIBOSOMAL PROTEIN L31, CHLOROPLASTIC"/>
    <property type="match status" value="1"/>
</dbReference>
<dbReference type="PANTHER" id="PTHR33280:SF1">
    <property type="entry name" value="LARGE RIBOSOMAL SUBUNIT PROTEIN BL31C"/>
    <property type="match status" value="1"/>
</dbReference>
<protein>
    <recommendedName>
        <fullName evidence="5">Large ribosomal subunit protein bL31B</fullName>
    </recommendedName>
</protein>
<comment type="caution">
    <text evidence="6">The sequence shown here is derived from an EMBL/GenBank/DDBJ whole genome shotgun (WGS) entry which is preliminary data.</text>
</comment>
<reference evidence="6 7" key="1">
    <citation type="submission" date="2019-05" db="EMBL/GenBank/DDBJ databases">
        <title>Panacibacter sp. strain 17mud1-8 Genome sequencing and assembly.</title>
        <authorList>
            <person name="Chhetri G."/>
        </authorList>
    </citation>
    <scope>NUCLEOTIDE SEQUENCE [LARGE SCALE GENOMIC DNA]</scope>
    <source>
        <strain evidence="6 7">17mud1-8</strain>
    </source>
</reference>
<dbReference type="PROSITE" id="PS01143">
    <property type="entry name" value="RIBOSOMAL_L31"/>
    <property type="match status" value="1"/>
</dbReference>
<dbReference type="OrthoDB" id="9803251at2"/>
<evidence type="ECO:0000313" key="7">
    <source>
        <dbReference type="Proteomes" id="UP000305848"/>
    </source>
</evidence>
<evidence type="ECO:0000313" key="6">
    <source>
        <dbReference type="EMBL" id="TKK69253.1"/>
    </source>
</evidence>
<dbReference type="InterPro" id="IPR002150">
    <property type="entry name" value="Ribosomal_bL31"/>
</dbReference>
<dbReference type="InterPro" id="IPR027493">
    <property type="entry name" value="Ribosomal_bL31_B"/>
</dbReference>
<dbReference type="InterPro" id="IPR034704">
    <property type="entry name" value="Ribosomal_bL28/bL31-like_sf"/>
</dbReference>
<dbReference type="EMBL" id="SZQL01000005">
    <property type="protein sequence ID" value="TKK69253.1"/>
    <property type="molecule type" value="Genomic_DNA"/>
</dbReference>
<dbReference type="GO" id="GO:0005840">
    <property type="term" value="C:ribosome"/>
    <property type="evidence" value="ECO:0007669"/>
    <property type="project" value="UniProtKB-KW"/>
</dbReference>
<dbReference type="AlphaFoldDB" id="A0A4V6XAW3"/>
<dbReference type="InterPro" id="IPR042105">
    <property type="entry name" value="Ribosomal_bL31_sf"/>
</dbReference>
<dbReference type="SUPFAM" id="SSF143800">
    <property type="entry name" value="L28p-like"/>
    <property type="match status" value="1"/>
</dbReference>
<comment type="similarity">
    <text evidence="1 5">Belongs to the bacterial ribosomal protein bL31 family. Type B subfamily.</text>
</comment>
<dbReference type="HAMAP" id="MF_00502">
    <property type="entry name" value="Ribosomal_bL31_2"/>
    <property type="match status" value="1"/>
</dbReference>
<accession>A0A4V6XAW3</accession>
<dbReference type="GO" id="GO:0006412">
    <property type="term" value="P:translation"/>
    <property type="evidence" value="ECO:0007669"/>
    <property type="project" value="UniProtKB-UniRule"/>
</dbReference>
<dbReference type="Gene3D" id="4.10.830.30">
    <property type="entry name" value="Ribosomal protein L31"/>
    <property type="match status" value="1"/>
</dbReference>
<keyword evidence="3 5" id="KW-0689">Ribosomal protein</keyword>
<dbReference type="Pfam" id="PF01197">
    <property type="entry name" value="Ribosomal_L31"/>
    <property type="match status" value="1"/>
</dbReference>
<gene>
    <name evidence="5" type="primary">rpmE2</name>
    <name evidence="6" type="ORF">FC093_08010</name>
</gene>
<dbReference type="GO" id="GO:1990904">
    <property type="term" value="C:ribonucleoprotein complex"/>
    <property type="evidence" value="ECO:0007669"/>
    <property type="project" value="UniProtKB-KW"/>
</dbReference>
<keyword evidence="4 5" id="KW-0687">Ribonucleoprotein</keyword>
<sequence>MKQGIHPDKYRLVIFRDMSNGHEFLSRSTAASKETSKWEDGNEYPLIKLEISNMSHPFYTGKNMLVDTAGRIDKFNKRYAKNK</sequence>
<evidence type="ECO:0000256" key="4">
    <source>
        <dbReference type="ARBA" id="ARBA00023274"/>
    </source>
</evidence>
<dbReference type="RefSeq" id="WP_137261248.1">
    <property type="nucleotide sequence ID" value="NZ_SZQL01000005.1"/>
</dbReference>
<comment type="subunit">
    <text evidence="2 5">Part of the 50S ribosomal subunit.</text>
</comment>
<organism evidence="6 7">
    <name type="scientific">Ilyomonas limi</name>
    <dbReference type="NCBI Taxonomy" id="2575867"/>
    <lineage>
        <taxon>Bacteria</taxon>
        <taxon>Pseudomonadati</taxon>
        <taxon>Bacteroidota</taxon>
        <taxon>Chitinophagia</taxon>
        <taxon>Chitinophagales</taxon>
        <taxon>Chitinophagaceae</taxon>
        <taxon>Ilyomonas</taxon>
    </lineage>
</organism>
<dbReference type="PRINTS" id="PR01249">
    <property type="entry name" value="RIBOSOMALL31"/>
</dbReference>
<evidence type="ECO:0000256" key="1">
    <source>
        <dbReference type="ARBA" id="ARBA00008196"/>
    </source>
</evidence>
<proteinExistence type="inferred from homology"/>
<dbReference type="NCBIfam" id="TIGR00105">
    <property type="entry name" value="L31"/>
    <property type="match status" value="1"/>
</dbReference>
<name>A0A4V6XAW3_9BACT</name>
<evidence type="ECO:0000256" key="5">
    <source>
        <dbReference type="HAMAP-Rule" id="MF_00502"/>
    </source>
</evidence>
<keyword evidence="7" id="KW-1185">Reference proteome</keyword>
<evidence type="ECO:0000256" key="2">
    <source>
        <dbReference type="ARBA" id="ARBA00011838"/>
    </source>
</evidence>
<dbReference type="NCBIfam" id="NF002462">
    <property type="entry name" value="PRK01678.1"/>
    <property type="match status" value="1"/>
</dbReference>
<evidence type="ECO:0000256" key="3">
    <source>
        <dbReference type="ARBA" id="ARBA00022980"/>
    </source>
</evidence>